<dbReference type="Proteomes" id="UP001595279">
    <property type="component" value="Unassembled WGS sequence"/>
</dbReference>
<dbReference type="EMBL" id="JBHRSA010000029">
    <property type="protein sequence ID" value="MFC3039970.1"/>
    <property type="molecule type" value="Genomic_DNA"/>
</dbReference>
<accession>A0ABV7CUZ3</accession>
<name>A0ABV7CUZ3_9BACI</name>
<dbReference type="RefSeq" id="WP_390270462.1">
    <property type="nucleotide sequence ID" value="NZ_JBHRSA010000029.1"/>
</dbReference>
<feature type="domain" description="Amidohydrolase 3" evidence="1">
    <location>
        <begin position="54"/>
        <end position="546"/>
    </location>
</feature>
<evidence type="ECO:0000313" key="3">
    <source>
        <dbReference type="Proteomes" id="UP001595279"/>
    </source>
</evidence>
<keyword evidence="2" id="KW-0378">Hydrolase</keyword>
<dbReference type="Gene3D" id="2.30.40.10">
    <property type="entry name" value="Urease, subunit C, domain 1"/>
    <property type="match status" value="1"/>
</dbReference>
<dbReference type="CDD" id="cd01300">
    <property type="entry name" value="YtcJ_like"/>
    <property type="match status" value="1"/>
</dbReference>
<evidence type="ECO:0000259" key="1">
    <source>
        <dbReference type="Pfam" id="PF07969"/>
    </source>
</evidence>
<protein>
    <submittedName>
        <fullName evidence="2">Amidohydrolase</fullName>
        <ecNumber evidence="2">3.5.-.-</ecNumber>
    </submittedName>
</protein>
<comment type="caution">
    <text evidence="2">The sequence shown here is derived from an EMBL/GenBank/DDBJ whole genome shotgun (WGS) entry which is preliminary data.</text>
</comment>
<dbReference type="InterPro" id="IPR033932">
    <property type="entry name" value="YtcJ-like"/>
</dbReference>
<dbReference type="PANTHER" id="PTHR22642">
    <property type="entry name" value="IMIDAZOLONEPROPIONASE"/>
    <property type="match status" value="1"/>
</dbReference>
<reference evidence="3" key="1">
    <citation type="journal article" date="2019" name="Int. J. Syst. Evol. Microbiol.">
        <title>The Global Catalogue of Microorganisms (GCM) 10K type strain sequencing project: providing services to taxonomists for standard genome sequencing and annotation.</title>
        <authorList>
            <consortium name="The Broad Institute Genomics Platform"/>
            <consortium name="The Broad Institute Genome Sequencing Center for Infectious Disease"/>
            <person name="Wu L."/>
            <person name="Ma J."/>
        </authorList>
    </citation>
    <scope>NUCLEOTIDE SEQUENCE [LARGE SCALE GENOMIC DNA]</scope>
    <source>
        <strain evidence="3">KCTC 13128</strain>
    </source>
</reference>
<dbReference type="Gene3D" id="3.10.310.70">
    <property type="match status" value="1"/>
</dbReference>
<dbReference type="SUPFAM" id="SSF51338">
    <property type="entry name" value="Composite domain of metallo-dependent hydrolases"/>
    <property type="match status" value="1"/>
</dbReference>
<dbReference type="Gene3D" id="3.20.20.140">
    <property type="entry name" value="Metal-dependent hydrolases"/>
    <property type="match status" value="1"/>
</dbReference>
<dbReference type="InterPro" id="IPR011059">
    <property type="entry name" value="Metal-dep_hydrolase_composite"/>
</dbReference>
<sequence length="550" mass="61843">MNKIDLIIKNASILTLDERNTYAGSVAVGDGKIVHIWPEKYPSLKDEEIATDAQVVDLDGATLIPGFIDTHNHLLMYAQFRKQANCSSPLNKNIAEILQKLEDQKNKTPDGEWVLGWGYDNTLLEENRHPTRQELDTVSSEVPILIRHTSVHFGVANSKALEIAGVDESTADPFGGRLGRDEDGRLNGVLYELPALGLVQSALPSPSMEQLADYIGEATEDYLAEGITTSSDAGVGLDMGLSEFEAHLESLKEGKNPLRMRFMVLHHLLGNDGKFSDYTAKDLDELIRKRSNDRAKLDSAKLFQDGSIQGLTAALREPYHTEPDIMGDLLHKQNEFNEEVLDLHKRGFRIATHGNGDRAIESIIDAYEYALKQEPREYHQHRIEHLQTANDVDFNRMIDLDIKASFFINHIYYWADRHKRYFLGPERTKQMNPLADAEEKGLLYTLHSDCPITPISPLFSIWIAVNRQSMEGEIMGEDQRISPLKALKTMTIDGAKLNFEEDELGSIEVGKLADFAVLDADPTQIDPLKIKDINVLATYISGKKVYEKEM</sequence>
<keyword evidence="3" id="KW-1185">Reference proteome</keyword>
<dbReference type="PANTHER" id="PTHR22642:SF2">
    <property type="entry name" value="PROTEIN LONG AFTER FAR-RED 3"/>
    <property type="match status" value="1"/>
</dbReference>
<dbReference type="EC" id="3.5.-.-" evidence="2"/>
<dbReference type="InterPro" id="IPR013108">
    <property type="entry name" value="Amidohydro_3"/>
</dbReference>
<evidence type="ECO:0000313" key="2">
    <source>
        <dbReference type="EMBL" id="MFC3039970.1"/>
    </source>
</evidence>
<dbReference type="GO" id="GO:0016787">
    <property type="term" value="F:hydrolase activity"/>
    <property type="evidence" value="ECO:0007669"/>
    <property type="project" value="UniProtKB-KW"/>
</dbReference>
<gene>
    <name evidence="2" type="ORF">ACFOGI_06865</name>
</gene>
<dbReference type="Pfam" id="PF07969">
    <property type="entry name" value="Amidohydro_3"/>
    <property type="match status" value="1"/>
</dbReference>
<dbReference type="SUPFAM" id="SSF51556">
    <property type="entry name" value="Metallo-dependent hydrolases"/>
    <property type="match status" value="1"/>
</dbReference>
<dbReference type="InterPro" id="IPR032466">
    <property type="entry name" value="Metal_Hydrolase"/>
</dbReference>
<organism evidence="2 3">
    <name type="scientific">Virgibacillus xinjiangensis</name>
    <dbReference type="NCBI Taxonomy" id="393090"/>
    <lineage>
        <taxon>Bacteria</taxon>
        <taxon>Bacillati</taxon>
        <taxon>Bacillota</taxon>
        <taxon>Bacilli</taxon>
        <taxon>Bacillales</taxon>
        <taxon>Bacillaceae</taxon>
        <taxon>Virgibacillus</taxon>
    </lineage>
</organism>
<proteinExistence type="predicted"/>